<dbReference type="InterPro" id="IPR036034">
    <property type="entry name" value="PDZ_sf"/>
</dbReference>
<keyword evidence="2" id="KW-0645">Protease</keyword>
<dbReference type="PRINTS" id="PR00834">
    <property type="entry name" value="PROTEASES2C"/>
</dbReference>
<feature type="chain" id="PRO_5046044366" evidence="6">
    <location>
        <begin position="31"/>
        <end position="824"/>
    </location>
</feature>
<dbReference type="InterPro" id="IPR001940">
    <property type="entry name" value="Peptidase_S1C"/>
</dbReference>
<organism evidence="8 9">
    <name type="scientific">Paenibacillus chartarius</name>
    <dbReference type="NCBI Taxonomy" id="747481"/>
    <lineage>
        <taxon>Bacteria</taxon>
        <taxon>Bacillati</taxon>
        <taxon>Bacillota</taxon>
        <taxon>Bacilli</taxon>
        <taxon>Bacillales</taxon>
        <taxon>Paenibacillaceae</taxon>
        <taxon>Paenibacillus</taxon>
    </lineage>
</organism>
<comment type="similarity">
    <text evidence="1">Belongs to the peptidase S1C family.</text>
</comment>
<feature type="compositionally biased region" description="Polar residues" evidence="5">
    <location>
        <begin position="321"/>
        <end position="339"/>
    </location>
</feature>
<accession>A0ABV6DF78</accession>
<evidence type="ECO:0000313" key="9">
    <source>
        <dbReference type="Proteomes" id="UP001589776"/>
    </source>
</evidence>
<feature type="domain" description="PDZ" evidence="7">
    <location>
        <begin position="246"/>
        <end position="295"/>
    </location>
</feature>
<gene>
    <name evidence="8" type="ORF">ACFFK0_02315</name>
</gene>
<dbReference type="Gene3D" id="2.30.42.10">
    <property type="match status" value="1"/>
</dbReference>
<dbReference type="Pfam" id="PF13365">
    <property type="entry name" value="Trypsin_2"/>
    <property type="match status" value="1"/>
</dbReference>
<dbReference type="Proteomes" id="UP001589776">
    <property type="component" value="Unassembled WGS sequence"/>
</dbReference>
<keyword evidence="6" id="KW-0732">Signal</keyword>
<dbReference type="SMART" id="SM00228">
    <property type="entry name" value="PDZ"/>
    <property type="match status" value="1"/>
</dbReference>
<dbReference type="InterPro" id="IPR001478">
    <property type="entry name" value="PDZ"/>
</dbReference>
<evidence type="ECO:0000256" key="6">
    <source>
        <dbReference type="SAM" id="SignalP"/>
    </source>
</evidence>
<dbReference type="PANTHER" id="PTHR22939:SF129">
    <property type="entry name" value="SERINE PROTEASE HTRA2, MITOCHONDRIAL"/>
    <property type="match status" value="1"/>
</dbReference>
<dbReference type="Pfam" id="PF13180">
    <property type="entry name" value="PDZ_2"/>
    <property type="match status" value="1"/>
</dbReference>
<evidence type="ECO:0000256" key="2">
    <source>
        <dbReference type="ARBA" id="ARBA00022670"/>
    </source>
</evidence>
<dbReference type="Gene3D" id="2.40.10.10">
    <property type="entry name" value="Trypsin-like serine proteases"/>
    <property type="match status" value="2"/>
</dbReference>
<dbReference type="PROSITE" id="PS50106">
    <property type="entry name" value="PDZ"/>
    <property type="match status" value="1"/>
</dbReference>
<protein>
    <submittedName>
        <fullName evidence="8">Trypsin-like peptidase domain-containing protein</fullName>
    </submittedName>
</protein>
<dbReference type="EMBL" id="JBHLWN010000014">
    <property type="protein sequence ID" value="MFC0211293.1"/>
    <property type="molecule type" value="Genomic_DNA"/>
</dbReference>
<evidence type="ECO:0000259" key="7">
    <source>
        <dbReference type="PROSITE" id="PS50106"/>
    </source>
</evidence>
<evidence type="ECO:0000313" key="8">
    <source>
        <dbReference type="EMBL" id="MFC0211293.1"/>
    </source>
</evidence>
<dbReference type="PANTHER" id="PTHR22939">
    <property type="entry name" value="SERINE PROTEASE FAMILY S1C HTRA-RELATED"/>
    <property type="match status" value="1"/>
</dbReference>
<evidence type="ECO:0000256" key="3">
    <source>
        <dbReference type="ARBA" id="ARBA00022801"/>
    </source>
</evidence>
<feature type="region of interest" description="Disordered" evidence="5">
    <location>
        <begin position="318"/>
        <end position="353"/>
    </location>
</feature>
<dbReference type="SUPFAM" id="SSF50156">
    <property type="entry name" value="PDZ domain-like"/>
    <property type="match status" value="1"/>
</dbReference>
<keyword evidence="3" id="KW-0378">Hydrolase</keyword>
<comment type="caution">
    <text evidence="8">The sequence shown here is derived from an EMBL/GenBank/DDBJ whole genome shotgun (WGS) entry which is preliminary data.</text>
</comment>
<name>A0ABV6DF78_9BACL</name>
<keyword evidence="4" id="KW-0720">Serine protease</keyword>
<dbReference type="InterPro" id="IPR009003">
    <property type="entry name" value="Peptidase_S1_PA"/>
</dbReference>
<reference evidence="8 9" key="1">
    <citation type="submission" date="2024-09" db="EMBL/GenBank/DDBJ databases">
        <authorList>
            <person name="Sun Q."/>
            <person name="Mori K."/>
        </authorList>
    </citation>
    <scope>NUCLEOTIDE SEQUENCE [LARGE SCALE GENOMIC DNA]</scope>
    <source>
        <strain evidence="8 9">CCM 7759</strain>
    </source>
</reference>
<sequence length="824" mass="89753">MSKGNWFHKGMLAGAALLLASAVASRPAAAADEGELPAVIAKTTPSVVAIIGKPSGTGDDEWESDRFNLGHGTGVIMDRNGVIITNAHVVKDMKNLVVVTADGKSYPGKATNIDEESDLALVKIEASNLPTATLAAAGDIEVGETVAAIGTPISFALRNSVTVGIVSGLDRSLSSRYQLIQTDAAINPGNSGGALVNMEGEVVGINTMKFTSYGVENLGFAIPMDTVRYVLDHFQKYGKVKRPYLGVELEESWEAVVGLPSQDGLRVAYVEPESPAAKAGFAEGDQLLKIGDAAVNTLVGYHEALKKYLPGDSLSVKVKTESGQQTERSVTLGEDTSVQKPVAEGGDDSGIDADQGKTLIGDSYYGWSMKYPAGLVKESQSDDGDEVDFEDAKGEFSLNIQVKDMSGSELSIAGLFGKMSAAGTTVLEKKYVKPESGLPYAKLVAKSFRDSYTQSRAYQKDGKVYIVSLYVGDEETYTNKFKLNSYDDLLDSFKLSFDKSNAALKDISVHKTTGSKVTNEYGLSLQLPADWDDEGSRFNRNFFMSDDYEQYVSFEVSSASSGETLDAWLKRKLQLFNDQYAAAFRSAGEAQDVTIAGAPAKRIETSSTMGSEWNSTTTLLILKDKYKYEISIGYPKDSQGREAFVKGIIDSIQIDKSAMNPALGFIQDVEELLDPNKTVRYQSEKYKYALTVPETWEDLENSYSDEKDPARIGYYFTGGGFALEADANGKAETKLKDLETAHRKNANDDAEYKYTVSDENVFGVAAKKIELVYNNSEAPYRQTQYVFEKNHIVYTVTLRMNDAVRTEANEKRLSDVLASLQFTE</sequence>
<keyword evidence="9" id="KW-1185">Reference proteome</keyword>
<evidence type="ECO:0000256" key="1">
    <source>
        <dbReference type="ARBA" id="ARBA00010541"/>
    </source>
</evidence>
<evidence type="ECO:0000256" key="5">
    <source>
        <dbReference type="SAM" id="MobiDB-lite"/>
    </source>
</evidence>
<evidence type="ECO:0000256" key="4">
    <source>
        <dbReference type="ARBA" id="ARBA00022825"/>
    </source>
</evidence>
<feature type="signal peptide" evidence="6">
    <location>
        <begin position="1"/>
        <end position="30"/>
    </location>
</feature>
<dbReference type="RefSeq" id="WP_377468264.1">
    <property type="nucleotide sequence ID" value="NZ_JBHLWN010000014.1"/>
</dbReference>
<dbReference type="SUPFAM" id="SSF50494">
    <property type="entry name" value="Trypsin-like serine proteases"/>
    <property type="match status" value="1"/>
</dbReference>
<dbReference type="InterPro" id="IPR043504">
    <property type="entry name" value="Peptidase_S1_PA_chymotrypsin"/>
</dbReference>
<proteinExistence type="inferred from homology"/>